<proteinExistence type="inferred from homology"/>
<feature type="domain" description="Activator of Hsp90 ATPase homologue 1/2-like C-terminal" evidence="2">
    <location>
        <begin position="19"/>
        <end position="137"/>
    </location>
</feature>
<comment type="similarity">
    <text evidence="1">Belongs to the AHA1 family.</text>
</comment>
<organism evidence="3 4">
    <name type="scientific">Dyadobacter psychrophilus</name>
    <dbReference type="NCBI Taxonomy" id="651661"/>
    <lineage>
        <taxon>Bacteria</taxon>
        <taxon>Pseudomonadati</taxon>
        <taxon>Bacteroidota</taxon>
        <taxon>Cytophagia</taxon>
        <taxon>Cytophagales</taxon>
        <taxon>Spirosomataceae</taxon>
        <taxon>Dyadobacter</taxon>
    </lineage>
</organism>
<dbReference type="CDD" id="cd08901">
    <property type="entry name" value="SRPBCC_CalC_Aha1-like_8"/>
    <property type="match status" value="1"/>
</dbReference>
<accession>A0A1T5HD10</accession>
<dbReference type="Proteomes" id="UP000190897">
    <property type="component" value="Unassembled WGS sequence"/>
</dbReference>
<dbReference type="SUPFAM" id="SSF55961">
    <property type="entry name" value="Bet v1-like"/>
    <property type="match status" value="1"/>
</dbReference>
<dbReference type="OrthoDB" id="2364866at2"/>
<evidence type="ECO:0000259" key="2">
    <source>
        <dbReference type="Pfam" id="PF08327"/>
    </source>
</evidence>
<dbReference type="AlphaFoldDB" id="A0A1T5HD10"/>
<protein>
    <submittedName>
        <fullName evidence="3">Uncharacterized conserved protein YndB, AHSA1/START domain</fullName>
    </submittedName>
</protein>
<sequence>MEQQSNIPAVTAQMLIRQPARTVYKAFIDPDITRNFWFTKGSGMLKKGQHITWEWEMYGIAIAVFVEEIIEDRFIQIRWDEPSTTVQFEFCEIAGLGTYVEITNTGFQQQNAELWKAINNNAGGFTTVLDGAKAYLEHGIELNLIADKFPPQVTSH</sequence>
<dbReference type="Gene3D" id="3.30.530.20">
    <property type="match status" value="1"/>
</dbReference>
<dbReference type="InterPro" id="IPR023393">
    <property type="entry name" value="START-like_dom_sf"/>
</dbReference>
<dbReference type="STRING" id="651661.SAMN05660293_05335"/>
<evidence type="ECO:0000256" key="1">
    <source>
        <dbReference type="ARBA" id="ARBA00006817"/>
    </source>
</evidence>
<dbReference type="InterPro" id="IPR013538">
    <property type="entry name" value="ASHA1/2-like_C"/>
</dbReference>
<reference evidence="4" key="1">
    <citation type="submission" date="2017-02" db="EMBL/GenBank/DDBJ databases">
        <authorList>
            <person name="Varghese N."/>
            <person name="Submissions S."/>
        </authorList>
    </citation>
    <scope>NUCLEOTIDE SEQUENCE [LARGE SCALE GENOMIC DNA]</scope>
    <source>
        <strain evidence="4">DSM 22270</strain>
    </source>
</reference>
<dbReference type="Pfam" id="PF08327">
    <property type="entry name" value="AHSA1"/>
    <property type="match status" value="1"/>
</dbReference>
<evidence type="ECO:0000313" key="4">
    <source>
        <dbReference type="Proteomes" id="UP000190897"/>
    </source>
</evidence>
<dbReference type="RefSeq" id="WP_082217765.1">
    <property type="nucleotide sequence ID" value="NZ_FUZA01000011.1"/>
</dbReference>
<gene>
    <name evidence="3" type="ORF">SAMN05660293_05335</name>
</gene>
<dbReference type="EMBL" id="FUZA01000011">
    <property type="protein sequence ID" value="SKC18573.1"/>
    <property type="molecule type" value="Genomic_DNA"/>
</dbReference>
<evidence type="ECO:0000313" key="3">
    <source>
        <dbReference type="EMBL" id="SKC18573.1"/>
    </source>
</evidence>
<keyword evidence="4" id="KW-1185">Reference proteome</keyword>
<name>A0A1T5HD10_9BACT</name>